<protein>
    <recommendedName>
        <fullName evidence="1">YqaJ viral recombinase domain-containing protein</fullName>
    </recommendedName>
</protein>
<feature type="domain" description="YqaJ viral recombinase" evidence="1">
    <location>
        <begin position="51"/>
        <end position="197"/>
    </location>
</feature>
<dbReference type="GO" id="GO:0006281">
    <property type="term" value="P:DNA repair"/>
    <property type="evidence" value="ECO:0007669"/>
    <property type="project" value="UniProtKB-ARBA"/>
</dbReference>
<dbReference type="InterPro" id="IPR011604">
    <property type="entry name" value="PDDEXK-like_dom_sf"/>
</dbReference>
<dbReference type="EMBL" id="VSWD01000002">
    <property type="protein sequence ID" value="KAK3106916.1"/>
    <property type="molecule type" value="Genomic_DNA"/>
</dbReference>
<keyword evidence="3" id="KW-1185">Reference proteome</keyword>
<dbReference type="Gene3D" id="3.90.320.10">
    <property type="match status" value="1"/>
</dbReference>
<dbReference type="PANTHER" id="PTHR46609">
    <property type="entry name" value="EXONUCLEASE, PHAGE-TYPE/RECB, C-TERMINAL DOMAIN-CONTAINING PROTEIN"/>
    <property type="match status" value="1"/>
</dbReference>
<comment type="caution">
    <text evidence="2">The sequence shown here is derived from an EMBL/GenBank/DDBJ whole genome shotgun (WGS) entry which is preliminary data.</text>
</comment>
<accession>A0AA88YKW3</accession>
<dbReference type="AlphaFoldDB" id="A0AA88YKW3"/>
<evidence type="ECO:0000313" key="3">
    <source>
        <dbReference type="Proteomes" id="UP001186944"/>
    </source>
</evidence>
<organism evidence="2 3">
    <name type="scientific">Pinctada imbricata</name>
    <name type="common">Atlantic pearl-oyster</name>
    <name type="synonym">Pinctada martensii</name>
    <dbReference type="NCBI Taxonomy" id="66713"/>
    <lineage>
        <taxon>Eukaryota</taxon>
        <taxon>Metazoa</taxon>
        <taxon>Spiralia</taxon>
        <taxon>Lophotrochozoa</taxon>
        <taxon>Mollusca</taxon>
        <taxon>Bivalvia</taxon>
        <taxon>Autobranchia</taxon>
        <taxon>Pteriomorphia</taxon>
        <taxon>Pterioida</taxon>
        <taxon>Pterioidea</taxon>
        <taxon>Pteriidae</taxon>
        <taxon>Pinctada</taxon>
    </lineage>
</organism>
<reference evidence="2" key="1">
    <citation type="submission" date="2019-08" db="EMBL/GenBank/DDBJ databases">
        <title>The improved chromosome-level genome for the pearl oyster Pinctada fucata martensii using PacBio sequencing and Hi-C.</title>
        <authorList>
            <person name="Zheng Z."/>
        </authorList>
    </citation>
    <scope>NUCLEOTIDE SEQUENCE</scope>
    <source>
        <strain evidence="2">ZZ-2019</strain>
        <tissue evidence="2">Adductor muscle</tissue>
    </source>
</reference>
<dbReference type="Pfam" id="PF09588">
    <property type="entry name" value="YqaJ"/>
    <property type="match status" value="1"/>
</dbReference>
<evidence type="ECO:0000259" key="1">
    <source>
        <dbReference type="Pfam" id="PF09588"/>
    </source>
</evidence>
<gene>
    <name evidence="2" type="ORF">FSP39_002901</name>
</gene>
<name>A0AA88YKW3_PINIB</name>
<dbReference type="InterPro" id="IPR019080">
    <property type="entry name" value="YqaJ_viral_recombinase"/>
</dbReference>
<dbReference type="SUPFAM" id="SSF52980">
    <property type="entry name" value="Restriction endonuclease-like"/>
    <property type="match status" value="1"/>
</dbReference>
<dbReference type="InterPro" id="IPR051703">
    <property type="entry name" value="NF-kappa-B_Signaling_Reg"/>
</dbReference>
<sequence length="249" mass="28677">MCPVESEGCGNTSVHRLSPVDLPQEYEFLNQSCDPKEIERGTRDQADSQLWMKEKRNRLTASNFGKVLQRKSTPNEKFLSKIFRPKSLEYGKRNEENAKAKYLKQHPSRHFHKCGLVINEKFTFLGARQDGKLCDDGVCGIVEIKCPFSARNFTICQSLDAIQNFCLEKNNDGTIQLKRSHQYYVQIQGQLMITGCEFCEFIVFTQKDLFVERILPDVTFMNAMLVKLASFFKNHAKPLLDRNSSESMI</sequence>
<dbReference type="CDD" id="cd22343">
    <property type="entry name" value="PDDEXK_lambda_exonuclease-like"/>
    <property type="match status" value="1"/>
</dbReference>
<dbReference type="InterPro" id="IPR011335">
    <property type="entry name" value="Restrct_endonuc-II-like"/>
</dbReference>
<proteinExistence type="predicted"/>
<dbReference type="Proteomes" id="UP001186944">
    <property type="component" value="Unassembled WGS sequence"/>
</dbReference>
<evidence type="ECO:0000313" key="2">
    <source>
        <dbReference type="EMBL" id="KAK3106916.1"/>
    </source>
</evidence>
<dbReference type="PANTHER" id="PTHR46609:SF8">
    <property type="entry name" value="YQAJ VIRAL RECOMBINASE DOMAIN-CONTAINING PROTEIN"/>
    <property type="match status" value="1"/>
</dbReference>